<keyword evidence="2" id="KW-1185">Reference proteome</keyword>
<gene>
    <name evidence="1" type="ORF">GDR74_03950</name>
</gene>
<dbReference type="AlphaFoldDB" id="A0A5P9K5W5"/>
<proteinExistence type="predicted"/>
<organism evidence="1 2">
    <name type="scientific">Microvirga thermotolerans</name>
    <dbReference type="NCBI Taxonomy" id="2651334"/>
    <lineage>
        <taxon>Bacteria</taxon>
        <taxon>Pseudomonadati</taxon>
        <taxon>Pseudomonadota</taxon>
        <taxon>Alphaproteobacteria</taxon>
        <taxon>Hyphomicrobiales</taxon>
        <taxon>Methylobacteriaceae</taxon>
        <taxon>Microvirga</taxon>
    </lineage>
</organism>
<name>A0A5P9K5W5_9HYPH</name>
<sequence length="194" mass="21108">MRSARDVAALIEAHAPMRGLLAVVASLGLADGWIGAGFVRNAVWDVLHGRDFDIGSLDDVDVVHFDPADAGGARDAALEEELRRLRPGPNWQVRNQARMHRRNGDRPYRDTADAIAHWPETATAVAARLAGGRVEILAPHGLDDLLGLTVRPTPAFRGKTEIYRQRLAGKDWAVRWPRLHLSGPESGGEPATAP</sequence>
<evidence type="ECO:0000313" key="2">
    <source>
        <dbReference type="Proteomes" id="UP000325614"/>
    </source>
</evidence>
<dbReference type="KEGG" id="mico:GDR74_03950"/>
<accession>A0A5P9K5W5</accession>
<dbReference type="Proteomes" id="UP000325614">
    <property type="component" value="Chromosome"/>
</dbReference>
<dbReference type="EMBL" id="CP045423">
    <property type="protein sequence ID" value="QFU18014.1"/>
    <property type="molecule type" value="Genomic_DNA"/>
</dbReference>
<dbReference type="InterPro" id="IPR009267">
    <property type="entry name" value="NTP_transf_6"/>
</dbReference>
<evidence type="ECO:0008006" key="3">
    <source>
        <dbReference type="Google" id="ProtNLM"/>
    </source>
</evidence>
<protein>
    <recommendedName>
        <fullName evidence="3">Nucleotidyltransferase family protein</fullName>
    </recommendedName>
</protein>
<dbReference type="PANTHER" id="PTHR39166:SF1">
    <property type="entry name" value="BLL1166 PROTEIN"/>
    <property type="match status" value="1"/>
</dbReference>
<dbReference type="PANTHER" id="PTHR39166">
    <property type="entry name" value="BLL1166 PROTEIN"/>
    <property type="match status" value="1"/>
</dbReference>
<evidence type="ECO:0000313" key="1">
    <source>
        <dbReference type="EMBL" id="QFU18014.1"/>
    </source>
</evidence>
<dbReference type="Pfam" id="PF06042">
    <property type="entry name" value="NTP_transf_6"/>
    <property type="match status" value="1"/>
</dbReference>
<reference evidence="1 2" key="1">
    <citation type="submission" date="2019-10" db="EMBL/GenBank/DDBJ databases">
        <title>Isolation, Identification of Microvirga thermotolerans HR1, a novel thermophilic bacterium and Comparative Genomics of the genus Microvirga.</title>
        <authorList>
            <person name="Li J."/>
            <person name="Zhang W."/>
            <person name="Lin M."/>
            <person name="Wang J."/>
        </authorList>
    </citation>
    <scope>NUCLEOTIDE SEQUENCE [LARGE SCALE GENOMIC DNA]</scope>
    <source>
        <strain evidence="1 2">HR1</strain>
    </source>
</reference>